<dbReference type="AlphaFoldDB" id="A0A1H8X0F9"/>
<dbReference type="EMBL" id="FODT01000015">
    <property type="protein sequence ID" value="SEP33384.1"/>
    <property type="molecule type" value="Genomic_DNA"/>
</dbReference>
<organism evidence="1 2">
    <name type="scientific">Rhodopseudomonas pseudopalustris</name>
    <dbReference type="NCBI Taxonomy" id="1513892"/>
    <lineage>
        <taxon>Bacteria</taxon>
        <taxon>Pseudomonadati</taxon>
        <taxon>Pseudomonadota</taxon>
        <taxon>Alphaproteobacteria</taxon>
        <taxon>Hyphomicrobiales</taxon>
        <taxon>Nitrobacteraceae</taxon>
        <taxon>Rhodopseudomonas</taxon>
    </lineage>
</organism>
<gene>
    <name evidence="1" type="ORF">SAMN05444123_11536</name>
</gene>
<reference evidence="2" key="1">
    <citation type="submission" date="2016-10" db="EMBL/GenBank/DDBJ databases">
        <authorList>
            <person name="Varghese N."/>
            <person name="Submissions S."/>
        </authorList>
    </citation>
    <scope>NUCLEOTIDE SEQUENCE [LARGE SCALE GENOMIC DNA]</scope>
    <source>
        <strain evidence="2">DSM 123</strain>
    </source>
</reference>
<evidence type="ECO:0000313" key="2">
    <source>
        <dbReference type="Proteomes" id="UP000199615"/>
    </source>
</evidence>
<keyword evidence="2" id="KW-1185">Reference proteome</keyword>
<evidence type="ECO:0000313" key="1">
    <source>
        <dbReference type="EMBL" id="SEP33384.1"/>
    </source>
</evidence>
<dbReference type="OrthoDB" id="8402008at2"/>
<sequence>MTRHTEIGALLARMDAARRGTQHHLAVIERQVAKRAERMTITARAKRRRRRSSAGAWTGADERAYQGYVADLMLARMPEFDVLIRHLARQDDALTALRVRHGIAATAAIVER</sequence>
<protein>
    <submittedName>
        <fullName evidence="1">Uncharacterized protein</fullName>
    </submittedName>
</protein>
<proteinExistence type="predicted"/>
<name>A0A1H8X0F9_9BRAD</name>
<accession>A0A1H8X0F9</accession>
<dbReference type="RefSeq" id="WP_062313545.1">
    <property type="nucleotide sequence ID" value="NZ_FODT01000015.1"/>
</dbReference>
<dbReference type="Proteomes" id="UP000199615">
    <property type="component" value="Unassembled WGS sequence"/>
</dbReference>